<dbReference type="EMBL" id="CP002062">
    <property type="protein sequence ID" value="ADJ14288.1"/>
    <property type="molecule type" value="Genomic_DNA"/>
</dbReference>
<dbReference type="HOGENOM" id="CLU_3147853_0_0_2"/>
<dbReference type="KEGG" id="hje:HacjB3_04485"/>
<dbReference type="eggNOG" id="arCOG00679">
    <property type="taxonomic scope" value="Archaea"/>
</dbReference>
<keyword evidence="5" id="KW-1185">Reference proteome</keyword>
<protein>
    <submittedName>
        <fullName evidence="2">Uncharacterized protein</fullName>
    </submittedName>
</protein>
<organism evidence="2 4">
    <name type="scientific">Halalkalicoccus jeotgali (strain DSM 18796 / CECT 7217 / JCM 14584 / KCTC 4019 / B3)</name>
    <dbReference type="NCBI Taxonomy" id="795797"/>
    <lineage>
        <taxon>Archaea</taxon>
        <taxon>Methanobacteriati</taxon>
        <taxon>Methanobacteriota</taxon>
        <taxon>Stenosarchaea group</taxon>
        <taxon>Halobacteria</taxon>
        <taxon>Halobacteriales</taxon>
        <taxon>Halococcaceae</taxon>
        <taxon>Halalkalicoccus</taxon>
    </lineage>
</organism>
<feature type="region of interest" description="Disordered" evidence="1">
    <location>
        <begin position="1"/>
        <end position="26"/>
    </location>
</feature>
<dbReference type="AlphaFoldDB" id="D8J8V3"/>
<reference evidence="3 5" key="2">
    <citation type="journal article" date="2014" name="PLoS Genet.">
        <title>Phylogenetically driven sequencing of extremely halophilic archaea reveals strategies for static and dynamic osmo-response.</title>
        <authorList>
            <person name="Becker E.A."/>
            <person name="Seitzer P.M."/>
            <person name="Tritt A."/>
            <person name="Larsen D."/>
            <person name="Krusor M."/>
            <person name="Yao A.I."/>
            <person name="Wu D."/>
            <person name="Madern D."/>
            <person name="Eisen J.A."/>
            <person name="Darling A.E."/>
            <person name="Facciotti M.T."/>
        </authorList>
    </citation>
    <scope>NUCLEOTIDE SEQUENCE [LARGE SCALE GENOMIC DNA]</scope>
    <source>
        <strain evidence="3">B3</strain>
        <strain evidence="5">DSM 18796 / CECT 7217 / JCM 14584 / KCTC 4019 / B3</strain>
    </source>
</reference>
<evidence type="ECO:0000313" key="4">
    <source>
        <dbReference type="Proteomes" id="UP000000390"/>
    </source>
</evidence>
<evidence type="ECO:0000313" key="3">
    <source>
        <dbReference type="EMBL" id="ELY40550.1"/>
    </source>
</evidence>
<reference evidence="2 4" key="1">
    <citation type="journal article" date="2010" name="J. Bacteriol.">
        <title>Complete genome sequence of Halalkalicoccus jeotgali B3(T), an extremely halophilic archaeon.</title>
        <authorList>
            <person name="Roh S.W."/>
            <person name="Nam Y.D."/>
            <person name="Nam S.H."/>
            <person name="Choi S.H."/>
            <person name="Park H.S."/>
            <person name="Bae J.W."/>
        </authorList>
    </citation>
    <scope>NUCLEOTIDE SEQUENCE [LARGE SCALE GENOMIC DNA]</scope>
    <source>
        <strain evidence="2">B3</strain>
        <strain evidence="4">DSM 18796 / CECT 7217 / JCM 14584 / KCTC 4019 / B3</strain>
    </source>
</reference>
<sequence>MTPTLTATKAESKPTPTDTTRAESATCPDCGKRAINVQGLLDCPNCGF</sequence>
<dbReference type="Proteomes" id="UP000000390">
    <property type="component" value="Chromosome"/>
</dbReference>
<dbReference type="Proteomes" id="UP000011645">
    <property type="component" value="Unassembled WGS sequence"/>
</dbReference>
<dbReference type="GeneID" id="54763641"/>
<dbReference type="EMBL" id="AOHV01000009">
    <property type="protein sequence ID" value="ELY40550.1"/>
    <property type="molecule type" value="Genomic_DNA"/>
</dbReference>
<dbReference type="OrthoDB" id="241883at2157"/>
<dbReference type="PATRIC" id="fig|795797.18.peg.902"/>
<proteinExistence type="predicted"/>
<gene>
    <name evidence="2" type="ordered locus">HacjB3_04485</name>
    <name evidence="3" type="ORF">C497_02847</name>
</gene>
<evidence type="ECO:0000313" key="2">
    <source>
        <dbReference type="EMBL" id="ADJ14288.1"/>
    </source>
</evidence>
<evidence type="ECO:0000256" key="1">
    <source>
        <dbReference type="SAM" id="MobiDB-lite"/>
    </source>
</evidence>
<dbReference type="RefSeq" id="WP_008414324.1">
    <property type="nucleotide sequence ID" value="NC_014297.1"/>
</dbReference>
<name>D8J8V3_HALJB</name>
<feature type="compositionally biased region" description="Polar residues" evidence="1">
    <location>
        <begin position="1"/>
        <end position="23"/>
    </location>
</feature>
<accession>D8J8V3</accession>
<evidence type="ECO:0000313" key="5">
    <source>
        <dbReference type="Proteomes" id="UP000011645"/>
    </source>
</evidence>